<evidence type="ECO:0000256" key="4">
    <source>
        <dbReference type="PROSITE-ProRule" id="PRU01201"/>
    </source>
</evidence>
<keyword evidence="5" id="KW-0472">Membrane</keyword>
<dbReference type="Proteomes" id="UP000694385">
    <property type="component" value="Unassembled WGS sequence"/>
</dbReference>
<organism evidence="6 7">
    <name type="scientific">Jaculus jaculus</name>
    <name type="common">Lesser Egyptian jerboa</name>
    <dbReference type="NCBI Taxonomy" id="51337"/>
    <lineage>
        <taxon>Eukaryota</taxon>
        <taxon>Metazoa</taxon>
        <taxon>Chordata</taxon>
        <taxon>Craniata</taxon>
        <taxon>Vertebrata</taxon>
        <taxon>Euteleostomi</taxon>
        <taxon>Mammalia</taxon>
        <taxon>Eutheria</taxon>
        <taxon>Euarchontoglires</taxon>
        <taxon>Glires</taxon>
        <taxon>Rodentia</taxon>
        <taxon>Myomorpha</taxon>
        <taxon>Dipodoidea</taxon>
        <taxon>Dipodidae</taxon>
        <taxon>Dipodinae</taxon>
        <taxon>Jaculus</taxon>
    </lineage>
</organism>
<keyword evidence="7" id="KW-1185">Reference proteome</keyword>
<keyword evidence="1" id="KW-0732">Signal</keyword>
<evidence type="ECO:0008006" key="8">
    <source>
        <dbReference type="Google" id="ProtNLM"/>
    </source>
</evidence>
<feature type="transmembrane region" description="Helical" evidence="5">
    <location>
        <begin position="721"/>
        <end position="748"/>
    </location>
</feature>
<feature type="repeat" description="CSPG" evidence="4">
    <location>
        <begin position="37"/>
        <end position="136"/>
    </location>
</feature>
<evidence type="ECO:0000313" key="6">
    <source>
        <dbReference type="Ensembl" id="ENSJJAP00000001818.1"/>
    </source>
</evidence>
<dbReference type="GO" id="GO:0009653">
    <property type="term" value="P:anatomical structure morphogenesis"/>
    <property type="evidence" value="ECO:0007669"/>
    <property type="project" value="TreeGrafter"/>
</dbReference>
<feature type="repeat" description="CSPG" evidence="4">
    <location>
        <begin position="505"/>
        <end position="605"/>
    </location>
</feature>
<evidence type="ECO:0000256" key="3">
    <source>
        <dbReference type="ARBA" id="ARBA00023180"/>
    </source>
</evidence>
<dbReference type="InterPro" id="IPR051561">
    <property type="entry name" value="FRAS1_ECM"/>
</dbReference>
<dbReference type="Ensembl" id="ENSJJAT00000003186.1">
    <property type="protein sequence ID" value="ENSJJAP00000001818.1"/>
    <property type="gene ID" value="ENSJJAG00000002712.1"/>
</dbReference>
<keyword evidence="3" id="KW-0325">Glycoprotein</keyword>
<feature type="repeat" description="CSPG" evidence="4">
    <location>
        <begin position="161"/>
        <end position="260"/>
    </location>
</feature>
<evidence type="ECO:0000256" key="1">
    <source>
        <dbReference type="ARBA" id="ARBA00022729"/>
    </source>
</evidence>
<accession>A0A8C5K356</accession>
<feature type="repeat" description="CSPG" evidence="4">
    <location>
        <begin position="401"/>
        <end position="489"/>
    </location>
</feature>
<dbReference type="OMA" id="FYHMTNL"/>
<dbReference type="GeneTree" id="ENSGT00940000154091"/>
<dbReference type="PANTHER" id="PTHR45739:SF14">
    <property type="entry name" value="CHONDROITIN SULFATE PROTEOGLYCAN 4"/>
    <property type="match status" value="1"/>
</dbReference>
<keyword evidence="5" id="KW-0812">Transmembrane</keyword>
<reference evidence="6" key="1">
    <citation type="submission" date="2025-08" db="UniProtKB">
        <authorList>
            <consortium name="Ensembl"/>
        </authorList>
    </citation>
    <scope>IDENTIFICATION</scope>
</reference>
<name>A0A8C5K356_JACJA</name>
<proteinExistence type="predicted"/>
<evidence type="ECO:0000256" key="5">
    <source>
        <dbReference type="SAM" id="Phobius"/>
    </source>
</evidence>
<feature type="repeat" description="CSPG" evidence="4">
    <location>
        <begin position="290"/>
        <end position="384"/>
    </location>
</feature>
<dbReference type="Pfam" id="PF16184">
    <property type="entry name" value="Cadherin_3"/>
    <property type="match status" value="4"/>
</dbReference>
<dbReference type="PANTHER" id="PTHR45739">
    <property type="entry name" value="MATRIX PROTEIN, PUTATIVE-RELATED"/>
    <property type="match status" value="1"/>
</dbReference>
<evidence type="ECO:0000256" key="2">
    <source>
        <dbReference type="ARBA" id="ARBA00022737"/>
    </source>
</evidence>
<keyword evidence="5" id="KW-1133">Transmembrane helix</keyword>
<evidence type="ECO:0000313" key="7">
    <source>
        <dbReference type="Proteomes" id="UP000694385"/>
    </source>
</evidence>
<dbReference type="AlphaFoldDB" id="A0A8C5K356"/>
<reference evidence="6" key="2">
    <citation type="submission" date="2025-09" db="UniProtKB">
        <authorList>
            <consortium name="Ensembl"/>
        </authorList>
    </citation>
    <scope>IDENTIFICATION</scope>
</reference>
<dbReference type="InterPro" id="IPR039005">
    <property type="entry name" value="CSPG_rpt"/>
</dbReference>
<dbReference type="PROSITE" id="PS51854">
    <property type="entry name" value="CSPG"/>
    <property type="match status" value="5"/>
</dbReference>
<protein>
    <recommendedName>
        <fullName evidence="8">Chondroitin sulfate proteoglycan 4</fullName>
    </recommendedName>
</protein>
<sequence>LMFVHSGALAGNFSFQVTDGWNPTPRQVFRVTARVLLISLEGKRGLSIFPGSTKPLSSHDLQAVTNDDNPGNRTVTFTIVRSPRLGRLLRINPDNCTEDASVFTQDLVNGGRILYQHVDLENTGWTAEDCFTFTVSSAPAVLGPEEFCVTISYEINEPGRQSRLLANAGAAVQEGDKVLIDQSKLDASNLLFQLTEPQRPSYEIWFQVTSLPRHGTILVGERNVTPGKPNFSQDVVNKFGITYLHDDSESLADHFTFVVWPNAKSKSPSKPETGFLEEMFNITITPVNDQAPELKTKGLRLKVLQGSKAVVGPEILKVEDLDSPPSEITYTIIRQPQNGFLAMAHEPQTPAQHFTQADVDNCRVWFLQDGSPSSGAFYFSATDGKHRPLYKLFRLDVIPISITLVNLTDLLIPQGDTTVPITNAHLSAVTSGNSSQITYRITWPLQHGHLLMENRAVTSFGQEDVDSGRLSYHMTDLTASEDRLQLSLSTSHANLTGQTLRVRVQPLLQVTSDLRLSYSEAHQLRRKDLDATALANVTQSDPTFEVTTPPAHGRLGRRAVDSCGIEEVTVFTQRDIDQGLLVLEPHAVNLTGTDPVSDSFSFLLRADRVQPATGSLSFTIMPPDPSLLPALTPGVPLSATGQNPVTSVFSRGKAMAASGHTAHVDTTQTRWLGENARGQQRGKGLHGDGKVSPTSVAWPQAATQVSPGGPFELSESSGYSLAVLIPLTAGSLLLVVTAVALCVWLLGWKKDKPRPLIKPQTSLEPRSPSCRPERSVAIPTVTVTPLLRSPSSSSPSVFR</sequence>
<keyword evidence="2" id="KW-0677">Repeat</keyword>